<dbReference type="PRINTS" id="PR00719">
    <property type="entry name" value="LMWPTPASE"/>
</dbReference>
<dbReference type="InterPro" id="IPR017867">
    <property type="entry name" value="Tyr_phospatase_low_mol_wt"/>
</dbReference>
<comment type="similarity">
    <text evidence="1">Belongs to the low molecular weight phosphotyrosine protein phosphatase family.</text>
</comment>
<organism evidence="7 8">
    <name type="scientific">Rhabdobacter roseus</name>
    <dbReference type="NCBI Taxonomy" id="1655419"/>
    <lineage>
        <taxon>Bacteria</taxon>
        <taxon>Pseudomonadati</taxon>
        <taxon>Bacteroidota</taxon>
        <taxon>Cytophagia</taxon>
        <taxon>Cytophagales</taxon>
        <taxon>Cytophagaceae</taxon>
        <taxon>Rhabdobacter</taxon>
    </lineage>
</organism>
<feature type="domain" description="Phosphotyrosine protein phosphatase I" evidence="6">
    <location>
        <begin position="2"/>
        <end position="148"/>
    </location>
</feature>
<dbReference type="CDD" id="cd16343">
    <property type="entry name" value="LMWPTP"/>
    <property type="match status" value="1"/>
</dbReference>
<dbReference type="SMART" id="SM00226">
    <property type="entry name" value="LMWPc"/>
    <property type="match status" value="1"/>
</dbReference>
<dbReference type="PANTHER" id="PTHR11717">
    <property type="entry name" value="LOW MOLECULAR WEIGHT PROTEIN TYROSINE PHOSPHATASE"/>
    <property type="match status" value="1"/>
</dbReference>
<proteinExistence type="inferred from homology"/>
<keyword evidence="4" id="KW-0904">Protein phosphatase</keyword>
<feature type="active site" description="Proton donor" evidence="5">
    <location>
        <position position="122"/>
    </location>
</feature>
<accession>A0A840THF0</accession>
<feature type="active site" evidence="5">
    <location>
        <position position="6"/>
    </location>
</feature>
<evidence type="ECO:0000256" key="4">
    <source>
        <dbReference type="ARBA" id="ARBA00022912"/>
    </source>
</evidence>
<reference evidence="7 8" key="1">
    <citation type="submission" date="2020-08" db="EMBL/GenBank/DDBJ databases">
        <title>Genomic Encyclopedia of Type Strains, Phase IV (KMG-IV): sequencing the most valuable type-strain genomes for metagenomic binning, comparative biology and taxonomic classification.</title>
        <authorList>
            <person name="Goeker M."/>
        </authorList>
    </citation>
    <scope>NUCLEOTIDE SEQUENCE [LARGE SCALE GENOMIC DNA]</scope>
    <source>
        <strain evidence="7 8">DSM 105074</strain>
    </source>
</reference>
<comment type="caution">
    <text evidence="7">The sequence shown here is derived from an EMBL/GenBank/DDBJ whole genome shotgun (WGS) entry which is preliminary data.</text>
</comment>
<dbReference type="SUPFAM" id="SSF52788">
    <property type="entry name" value="Phosphotyrosine protein phosphatases I"/>
    <property type="match status" value="1"/>
</dbReference>
<dbReference type="Gene3D" id="3.40.50.2300">
    <property type="match status" value="1"/>
</dbReference>
<dbReference type="Proteomes" id="UP000557307">
    <property type="component" value="Unassembled WGS sequence"/>
</dbReference>
<keyword evidence="3 7" id="KW-0378">Hydrolase</keyword>
<dbReference type="AlphaFoldDB" id="A0A840THF0"/>
<evidence type="ECO:0000259" key="6">
    <source>
        <dbReference type="SMART" id="SM00226"/>
    </source>
</evidence>
<dbReference type="EC" id="3.1.3.48" evidence="2"/>
<dbReference type="PANTHER" id="PTHR11717:SF7">
    <property type="entry name" value="LOW MOLECULAR WEIGHT PHOSPHOTYROSINE PROTEIN PHOSPHATASE"/>
    <property type="match status" value="1"/>
</dbReference>
<sequence length="156" mass="17600">MGNICRSPVAEGVFRSLIEARGLQNAIQCDSAGTASYHVGSPPDRRMCQVAAALGVPLTHQARKLSGDDFYNYQYIIAMDEANFEDIRQQSYRSSGFYYPEDQLFLFREFDSVPDAGLSVPDPYYEDISVFEEVFAIVHRCGENLLEFLVEKHGLK</sequence>
<dbReference type="EMBL" id="JACHGF010000001">
    <property type="protein sequence ID" value="MBB5282385.1"/>
    <property type="molecule type" value="Genomic_DNA"/>
</dbReference>
<evidence type="ECO:0000313" key="7">
    <source>
        <dbReference type="EMBL" id="MBB5282385.1"/>
    </source>
</evidence>
<protein>
    <recommendedName>
        <fullName evidence="2">protein-tyrosine-phosphatase</fullName>
        <ecNumber evidence="2">3.1.3.48</ecNumber>
    </recommendedName>
</protein>
<dbReference type="InterPro" id="IPR050438">
    <property type="entry name" value="LMW_PTPase"/>
</dbReference>
<evidence type="ECO:0000313" key="8">
    <source>
        <dbReference type="Proteomes" id="UP000557307"/>
    </source>
</evidence>
<evidence type="ECO:0000256" key="1">
    <source>
        <dbReference type="ARBA" id="ARBA00011063"/>
    </source>
</evidence>
<evidence type="ECO:0000256" key="5">
    <source>
        <dbReference type="PIRSR" id="PIRSR617867-1"/>
    </source>
</evidence>
<dbReference type="Pfam" id="PF01451">
    <property type="entry name" value="LMWPc"/>
    <property type="match status" value="1"/>
</dbReference>
<evidence type="ECO:0000256" key="3">
    <source>
        <dbReference type="ARBA" id="ARBA00022801"/>
    </source>
</evidence>
<dbReference type="InterPro" id="IPR023485">
    <property type="entry name" value="Ptyr_pPase"/>
</dbReference>
<dbReference type="InterPro" id="IPR036196">
    <property type="entry name" value="Ptyr_pPase_sf"/>
</dbReference>
<gene>
    <name evidence="7" type="ORF">HNQ92_000506</name>
</gene>
<keyword evidence="8" id="KW-1185">Reference proteome</keyword>
<evidence type="ECO:0000256" key="2">
    <source>
        <dbReference type="ARBA" id="ARBA00013064"/>
    </source>
</evidence>
<name>A0A840THF0_9BACT</name>
<dbReference type="GO" id="GO:0004725">
    <property type="term" value="F:protein tyrosine phosphatase activity"/>
    <property type="evidence" value="ECO:0007669"/>
    <property type="project" value="UniProtKB-EC"/>
</dbReference>